<evidence type="ECO:0000313" key="1">
    <source>
        <dbReference type="EMBL" id="VVB18015.1"/>
    </source>
</evidence>
<dbReference type="AlphaFoldDB" id="A0A565CWD4"/>
<keyword evidence="2" id="KW-1185">Reference proteome</keyword>
<accession>A0A565CWD4</accession>
<organism evidence="1 2">
    <name type="scientific">Arabis nemorensis</name>
    <dbReference type="NCBI Taxonomy" id="586526"/>
    <lineage>
        <taxon>Eukaryota</taxon>
        <taxon>Viridiplantae</taxon>
        <taxon>Streptophyta</taxon>
        <taxon>Embryophyta</taxon>
        <taxon>Tracheophyta</taxon>
        <taxon>Spermatophyta</taxon>
        <taxon>Magnoliopsida</taxon>
        <taxon>eudicotyledons</taxon>
        <taxon>Gunneridae</taxon>
        <taxon>Pentapetalae</taxon>
        <taxon>rosids</taxon>
        <taxon>malvids</taxon>
        <taxon>Brassicales</taxon>
        <taxon>Brassicaceae</taxon>
        <taxon>Arabideae</taxon>
        <taxon>Arabis</taxon>
    </lineage>
</organism>
<evidence type="ECO:0000313" key="2">
    <source>
        <dbReference type="Proteomes" id="UP000489600"/>
    </source>
</evidence>
<dbReference type="Proteomes" id="UP000489600">
    <property type="component" value="Unassembled WGS sequence"/>
</dbReference>
<name>A0A565CWD4_9BRAS</name>
<reference evidence="1" key="1">
    <citation type="submission" date="2019-07" db="EMBL/GenBank/DDBJ databases">
        <authorList>
            <person name="Dittberner H."/>
        </authorList>
    </citation>
    <scope>NUCLEOTIDE SEQUENCE [LARGE SCALE GENOMIC DNA]</scope>
</reference>
<sequence length="72" mass="8148">MSVRIFLSYLKSEIVDSIFLPTLIIRSVAMPEDETFDSTSQSNRDVESLGFRNATRRLELSSVEAFLFAQAT</sequence>
<dbReference type="EMBL" id="CABITT030000008">
    <property type="protein sequence ID" value="VVB18015.1"/>
    <property type="molecule type" value="Genomic_DNA"/>
</dbReference>
<protein>
    <submittedName>
        <fullName evidence="1">Uncharacterized protein</fullName>
    </submittedName>
</protein>
<gene>
    <name evidence="1" type="ORF">ANE_LOCUS28459</name>
</gene>
<comment type="caution">
    <text evidence="1">The sequence shown here is derived from an EMBL/GenBank/DDBJ whole genome shotgun (WGS) entry which is preliminary data.</text>
</comment>
<proteinExistence type="predicted"/>